<protein>
    <submittedName>
        <fullName evidence="3">Uncharacterized protein</fullName>
    </submittedName>
</protein>
<evidence type="ECO:0000256" key="2">
    <source>
        <dbReference type="SAM" id="SignalP"/>
    </source>
</evidence>
<sequence>MKPALIALVAAACLMSLGTAHAAENKPQKPAAAQKAAKKPVKRAAKKTAKSKAAAPKPAPAAAVDQPLTEAEKNIAKLVHTGTISCDLNTKVSLEPDADNPGHFFLHMGKLRYHMRPMESRTGAVRLEDTRARALWLQLGNKSMLMDQKQGKRIADGCMSPEQREFSAQMDKMPRQSLFDQKP</sequence>
<feature type="region of interest" description="Disordered" evidence="1">
    <location>
        <begin position="22"/>
        <end position="66"/>
    </location>
</feature>
<dbReference type="Proteomes" id="UP001237156">
    <property type="component" value="Unassembled WGS sequence"/>
</dbReference>
<accession>A0AAW6RPG7</accession>
<name>A0AAW6RPG7_9BURK</name>
<dbReference type="AlphaFoldDB" id="A0AAW6RPG7"/>
<comment type="caution">
    <text evidence="3">The sequence shown here is derived from an EMBL/GenBank/DDBJ whole genome shotgun (WGS) entry which is preliminary data.</text>
</comment>
<feature type="region of interest" description="Disordered" evidence="1">
    <location>
        <begin position="160"/>
        <end position="183"/>
    </location>
</feature>
<feature type="compositionally biased region" description="Low complexity" evidence="1">
    <location>
        <begin position="51"/>
        <end position="63"/>
    </location>
</feature>
<keyword evidence="2" id="KW-0732">Signal</keyword>
<reference evidence="3 4" key="1">
    <citation type="submission" date="2023-04" db="EMBL/GenBank/DDBJ databases">
        <title>Ottowia paracancer sp. nov., isolated from human stomach.</title>
        <authorList>
            <person name="Song Y."/>
        </authorList>
    </citation>
    <scope>NUCLEOTIDE SEQUENCE [LARGE SCALE GENOMIC DNA]</scope>
    <source>
        <strain evidence="3 4">10c7w1</strain>
    </source>
</reference>
<feature type="signal peptide" evidence="2">
    <location>
        <begin position="1"/>
        <end position="22"/>
    </location>
</feature>
<evidence type="ECO:0000313" key="4">
    <source>
        <dbReference type="Proteomes" id="UP001237156"/>
    </source>
</evidence>
<keyword evidence="4" id="KW-1185">Reference proteome</keyword>
<dbReference type="EMBL" id="JARVII010000018">
    <property type="protein sequence ID" value="MDG9699897.1"/>
    <property type="molecule type" value="Genomic_DNA"/>
</dbReference>
<evidence type="ECO:0000313" key="3">
    <source>
        <dbReference type="EMBL" id="MDG9699897.1"/>
    </source>
</evidence>
<dbReference type="RefSeq" id="WP_279524715.1">
    <property type="nucleotide sequence ID" value="NZ_JARVII010000018.1"/>
</dbReference>
<feature type="chain" id="PRO_5043431573" evidence="2">
    <location>
        <begin position="23"/>
        <end position="183"/>
    </location>
</feature>
<organism evidence="3 4">
    <name type="scientific">Ottowia cancrivicina</name>
    <dbReference type="NCBI Taxonomy" id="3040346"/>
    <lineage>
        <taxon>Bacteria</taxon>
        <taxon>Pseudomonadati</taxon>
        <taxon>Pseudomonadota</taxon>
        <taxon>Betaproteobacteria</taxon>
        <taxon>Burkholderiales</taxon>
        <taxon>Comamonadaceae</taxon>
        <taxon>Ottowia</taxon>
    </lineage>
</organism>
<evidence type="ECO:0000256" key="1">
    <source>
        <dbReference type="SAM" id="MobiDB-lite"/>
    </source>
</evidence>
<gene>
    <name evidence="3" type="ORF">QB898_09275</name>
</gene>
<proteinExistence type="predicted"/>
<feature type="compositionally biased region" description="Basic residues" evidence="1">
    <location>
        <begin position="36"/>
        <end position="50"/>
    </location>
</feature>